<evidence type="ECO:0000256" key="1">
    <source>
        <dbReference type="SAM" id="SignalP"/>
    </source>
</evidence>
<keyword evidence="2" id="KW-1185">Reference proteome</keyword>
<dbReference type="InterPro" id="IPR036908">
    <property type="entry name" value="RlpA-like_sf"/>
</dbReference>
<dbReference type="AlphaFoldDB" id="A0A915IE50"/>
<dbReference type="Proteomes" id="UP000887565">
    <property type="component" value="Unplaced"/>
</dbReference>
<protein>
    <submittedName>
        <fullName evidence="3">Uncharacterized protein</fullName>
    </submittedName>
</protein>
<evidence type="ECO:0000313" key="2">
    <source>
        <dbReference type="Proteomes" id="UP000887565"/>
    </source>
</evidence>
<feature type="chain" id="PRO_5037056637" evidence="1">
    <location>
        <begin position="22"/>
        <end position="122"/>
    </location>
</feature>
<keyword evidence="1" id="KW-0732">Signal</keyword>
<dbReference type="Gene3D" id="2.40.40.10">
    <property type="entry name" value="RlpA-like domain"/>
    <property type="match status" value="1"/>
</dbReference>
<reference evidence="3" key="1">
    <citation type="submission" date="2022-11" db="UniProtKB">
        <authorList>
            <consortium name="WormBaseParasite"/>
        </authorList>
    </citation>
    <scope>IDENTIFICATION</scope>
</reference>
<organism evidence="2 3">
    <name type="scientific">Romanomermis culicivorax</name>
    <name type="common">Nematode worm</name>
    <dbReference type="NCBI Taxonomy" id="13658"/>
    <lineage>
        <taxon>Eukaryota</taxon>
        <taxon>Metazoa</taxon>
        <taxon>Ecdysozoa</taxon>
        <taxon>Nematoda</taxon>
        <taxon>Enoplea</taxon>
        <taxon>Dorylaimia</taxon>
        <taxon>Mermithida</taxon>
        <taxon>Mermithoidea</taxon>
        <taxon>Mermithidae</taxon>
        <taxon>Romanomermis</taxon>
    </lineage>
</organism>
<feature type="signal peptide" evidence="1">
    <location>
        <begin position="1"/>
        <end position="21"/>
    </location>
</feature>
<dbReference type="WBParaSite" id="nRc.2.0.1.t12464-RA">
    <property type="protein sequence ID" value="nRc.2.0.1.t12464-RA"/>
    <property type="gene ID" value="nRc.2.0.1.g12464"/>
</dbReference>
<evidence type="ECO:0000313" key="3">
    <source>
        <dbReference type="WBParaSite" id="nRc.2.0.1.t12464-RA"/>
    </source>
</evidence>
<sequence>MAKYCILAFLLSLHVLPYSHAGGAGQATITRPTPGTSGSCGSPLTGDYALLPRAFFGSKLPSPICQKCLLINHGSQSVTIPIKGVCDGCQDEDVQVTETTLRKLEPGAESIPRVFWSIYPCP</sequence>
<name>A0A915IE50_ROMCU</name>
<proteinExistence type="predicted"/>
<accession>A0A915IE50</accession>